<dbReference type="InterPro" id="IPR023606">
    <property type="entry name" value="CoA-Trfase_III_dom_1_sf"/>
</dbReference>
<dbReference type="SUPFAM" id="SSF89796">
    <property type="entry name" value="CoA-transferase family III (CaiB/BaiF)"/>
    <property type="match status" value="2"/>
</dbReference>
<dbReference type="PANTHER" id="PTHR48229">
    <property type="entry name" value="CAIB/BAIF FAMILY ENZYME (AFU_ORTHOLOGUE AFUA_1G05360)-RELATED"/>
    <property type="match status" value="1"/>
</dbReference>
<comment type="caution">
    <text evidence="2">The sequence shown here is derived from an EMBL/GenBank/DDBJ whole genome shotgun (WGS) entry which is preliminary data.</text>
</comment>
<protein>
    <recommendedName>
        <fullName evidence="4">Acyl-CoA transferase</fullName>
    </recommendedName>
</protein>
<reference evidence="3" key="1">
    <citation type="submission" date="2017-05" db="EMBL/GenBank/DDBJ databases">
        <title>Complete and WGS of Bordetella genogroups.</title>
        <authorList>
            <person name="Spilker T."/>
            <person name="Lipuma J."/>
        </authorList>
    </citation>
    <scope>NUCLEOTIDE SEQUENCE [LARGE SCALE GENOMIC DNA]</scope>
    <source>
        <strain evidence="3">AU16122</strain>
    </source>
</reference>
<name>A0A261S5E9_9BORD</name>
<dbReference type="EMBL" id="NEVM01000005">
    <property type="protein sequence ID" value="OZI32415.1"/>
    <property type="molecule type" value="Genomic_DNA"/>
</dbReference>
<dbReference type="InterPro" id="IPR052985">
    <property type="entry name" value="CoA-trans_III_biosynth/detox"/>
</dbReference>
<organism evidence="2 3">
    <name type="scientific">Bordetella genomosp. 10</name>
    <dbReference type="NCBI Taxonomy" id="1416804"/>
    <lineage>
        <taxon>Bacteria</taxon>
        <taxon>Pseudomonadati</taxon>
        <taxon>Pseudomonadota</taxon>
        <taxon>Betaproteobacteria</taxon>
        <taxon>Burkholderiales</taxon>
        <taxon>Alcaligenaceae</taxon>
        <taxon>Bordetella</taxon>
    </lineage>
</organism>
<dbReference type="PANTHER" id="PTHR48229:SF1">
    <property type="entry name" value="ALPHA METHYLACYL-COA RACEMASE-RELATED"/>
    <property type="match status" value="1"/>
</dbReference>
<dbReference type="Proteomes" id="UP000216020">
    <property type="component" value="Unassembled WGS sequence"/>
</dbReference>
<keyword evidence="3" id="KW-1185">Reference proteome</keyword>
<evidence type="ECO:0008006" key="4">
    <source>
        <dbReference type="Google" id="ProtNLM"/>
    </source>
</evidence>
<sequence length="508" mass="53201">MDKARTDEAGAGDAPVSREFLRRAAEALRLPPGGLDEIAFWGEGVLPYVLPVDDFAAATVAAAGAALRALMGARATSAGGGSAAAGSSPAAGEREVAEKEAGAKTNALPRLTVDRRLTGLWFGTPLRSVGWELPASRDSITGDYRAADGWIRLHTNAPKHRAAAVAALGCADDHAAVAAAVAQWRALELEGAVLAAGGCAAVMHTRAQWRAHPQGQAVAAEPLVAWTEHALAAVPSWRPGTERPLAGLKVLDLTRILAGPVSTRFLAGYGADVLRIDPPGWDEPAVAPDITLGKRCARLNLRDPADRARFEALLAQADVLVHGYRPDALDGLGYGAATRRALNPGLIDVALDAYGWTGPWHGRRGFDSLVQMSSGIADAGMAWRDARKPTPMPAQALDHGTGYLIAAAVLRGLAMRLERGVAVDARLSLARTAEALFGLAEAAGEGAREQAGLQVRDSDFSAEPEMTVWGPLQRAKPPLEIEGSPMRWDYPAGPLGAAEPAWRPSPSA</sequence>
<dbReference type="InterPro" id="IPR003673">
    <property type="entry name" value="CoA-Trfase_fam_III"/>
</dbReference>
<dbReference type="GO" id="GO:0003824">
    <property type="term" value="F:catalytic activity"/>
    <property type="evidence" value="ECO:0007669"/>
    <property type="project" value="InterPro"/>
</dbReference>
<dbReference type="OrthoDB" id="9058532at2"/>
<evidence type="ECO:0000313" key="3">
    <source>
        <dbReference type="Proteomes" id="UP000216020"/>
    </source>
</evidence>
<evidence type="ECO:0000256" key="1">
    <source>
        <dbReference type="SAM" id="MobiDB-lite"/>
    </source>
</evidence>
<feature type="region of interest" description="Disordered" evidence="1">
    <location>
        <begin position="78"/>
        <end position="103"/>
    </location>
</feature>
<proteinExistence type="predicted"/>
<feature type="region of interest" description="Disordered" evidence="1">
    <location>
        <begin position="485"/>
        <end position="508"/>
    </location>
</feature>
<evidence type="ECO:0000313" key="2">
    <source>
        <dbReference type="EMBL" id="OZI32415.1"/>
    </source>
</evidence>
<gene>
    <name evidence="2" type="ORF">CAL29_22265</name>
</gene>
<dbReference type="AlphaFoldDB" id="A0A261S5E9"/>
<dbReference type="Pfam" id="PF02515">
    <property type="entry name" value="CoA_transf_3"/>
    <property type="match status" value="1"/>
</dbReference>
<accession>A0A261S5E9</accession>
<dbReference type="Gene3D" id="3.40.50.10540">
    <property type="entry name" value="Crotonobetainyl-coa:carnitine coa-transferase, domain 1"/>
    <property type="match status" value="1"/>
</dbReference>
<feature type="compositionally biased region" description="Basic and acidic residues" evidence="1">
    <location>
        <begin position="92"/>
        <end position="102"/>
    </location>
</feature>